<evidence type="ECO:0000313" key="8">
    <source>
        <dbReference type="EnsemblMetazoa" id="ASIC012872-PA"/>
    </source>
</evidence>
<dbReference type="InterPro" id="IPR036734">
    <property type="entry name" value="Neur_chan_lig-bd_sf"/>
</dbReference>
<dbReference type="InterPro" id="IPR036719">
    <property type="entry name" value="Neuro-gated_channel_TM_sf"/>
</dbReference>
<sequence>MLGIVTARSKPIAIVGGSQTIIIAPERGSLSNFLSCLDKTAVNCDGEPSSTEGKLMKKLFCYDYDKTERPVKNHTSAVNVSMSMHIQNYDIYESRLQLTLYVWMTFEWKDEFLHWERTEYDMEKLVLDSSELWRPTIVPFSNLDNGDPAAACTSHKCELKRSGDVSCVPPCSYKALCQSNTHEWPFDMLNCTLYMGMWVDNVDKIFFTENSKVIDDVTVPDGDWKFVSASVKRVSMPENTTYPSLMYTFLLERHTAIYGIVLTPGFVLLAINLVVLWMNNGNDERLYILCATSMGHFTYLEYLYWRVPYHGEQVPRMLIFFRDSLIISVLILAFTVILRHTRSRADQSERLIDRLAVKVASTSLGRVLLDVKADSSDTGGAENNTGASNADGDTVNLVVDGPESDSQRAGSATVASATLVATFMDRLMFLCCVLCYTIMLCNLLPRQMA</sequence>
<keyword evidence="4 5" id="KW-0472">Membrane</keyword>
<accession>A0A084W3Y9</accession>
<reference evidence="7 9" key="1">
    <citation type="journal article" date="2014" name="BMC Genomics">
        <title>Genome sequence of Anopheles sinensis provides insight into genetics basis of mosquito competence for malaria parasites.</title>
        <authorList>
            <person name="Zhou D."/>
            <person name="Zhang D."/>
            <person name="Ding G."/>
            <person name="Shi L."/>
            <person name="Hou Q."/>
            <person name="Ye Y."/>
            <person name="Xu Y."/>
            <person name="Zhou H."/>
            <person name="Xiong C."/>
            <person name="Li S."/>
            <person name="Yu J."/>
            <person name="Hong S."/>
            <person name="Yu X."/>
            <person name="Zou P."/>
            <person name="Chen C."/>
            <person name="Chang X."/>
            <person name="Wang W."/>
            <person name="Lv Y."/>
            <person name="Sun Y."/>
            <person name="Ma L."/>
            <person name="Shen B."/>
            <person name="Zhu C."/>
        </authorList>
    </citation>
    <scope>NUCLEOTIDE SEQUENCE [LARGE SCALE GENOMIC DNA]</scope>
</reference>
<dbReference type="PANTHER" id="PTHR18945">
    <property type="entry name" value="NEUROTRANSMITTER GATED ION CHANNEL"/>
    <property type="match status" value="1"/>
</dbReference>
<dbReference type="GO" id="GO:0005230">
    <property type="term" value="F:extracellular ligand-gated monoatomic ion channel activity"/>
    <property type="evidence" value="ECO:0007669"/>
    <property type="project" value="InterPro"/>
</dbReference>
<evidence type="ECO:0000259" key="6">
    <source>
        <dbReference type="Pfam" id="PF02931"/>
    </source>
</evidence>
<dbReference type="EMBL" id="ATLV01020233">
    <property type="status" value="NOT_ANNOTATED_CDS"/>
    <property type="molecule type" value="Genomic_DNA"/>
</dbReference>
<keyword evidence="3 5" id="KW-1133">Transmembrane helix</keyword>
<protein>
    <submittedName>
        <fullName evidence="7 8">Neuronal acetylcholine receptor subunit beta-3</fullName>
    </submittedName>
</protein>
<dbReference type="STRING" id="74873.A0A084W3Y9"/>
<evidence type="ECO:0000256" key="5">
    <source>
        <dbReference type="SAM" id="Phobius"/>
    </source>
</evidence>
<dbReference type="AlphaFoldDB" id="A0A084W3Y9"/>
<proteinExistence type="predicted"/>
<feature type="transmembrane region" description="Helical" evidence="5">
    <location>
        <begin position="427"/>
        <end position="445"/>
    </location>
</feature>
<dbReference type="Pfam" id="PF02931">
    <property type="entry name" value="Neur_chan_LBD"/>
    <property type="match status" value="1"/>
</dbReference>
<keyword evidence="9" id="KW-1185">Reference proteome</keyword>
<name>A0A084W3Y9_ANOSI</name>
<feature type="domain" description="Neurotransmitter-gated ion-channel ligand-binding" evidence="6">
    <location>
        <begin position="54"/>
        <end position="255"/>
    </location>
</feature>
<dbReference type="OrthoDB" id="410315at2759"/>
<evidence type="ECO:0000256" key="2">
    <source>
        <dbReference type="ARBA" id="ARBA00022692"/>
    </source>
</evidence>
<keyword evidence="2 5" id="KW-0812">Transmembrane</keyword>
<dbReference type="GO" id="GO:0004888">
    <property type="term" value="F:transmembrane signaling receptor activity"/>
    <property type="evidence" value="ECO:0007669"/>
    <property type="project" value="InterPro"/>
</dbReference>
<organism evidence="7">
    <name type="scientific">Anopheles sinensis</name>
    <name type="common">Mosquito</name>
    <dbReference type="NCBI Taxonomy" id="74873"/>
    <lineage>
        <taxon>Eukaryota</taxon>
        <taxon>Metazoa</taxon>
        <taxon>Ecdysozoa</taxon>
        <taxon>Arthropoda</taxon>
        <taxon>Hexapoda</taxon>
        <taxon>Insecta</taxon>
        <taxon>Pterygota</taxon>
        <taxon>Neoptera</taxon>
        <taxon>Endopterygota</taxon>
        <taxon>Diptera</taxon>
        <taxon>Nematocera</taxon>
        <taxon>Culicoidea</taxon>
        <taxon>Culicidae</taxon>
        <taxon>Anophelinae</taxon>
        <taxon>Anopheles</taxon>
    </lineage>
</organism>
<evidence type="ECO:0000313" key="9">
    <source>
        <dbReference type="Proteomes" id="UP000030765"/>
    </source>
</evidence>
<dbReference type="VEuPathDB" id="VectorBase:ASIS004381"/>
<dbReference type="OMA" id="HWERTEY"/>
<dbReference type="EMBL" id="KE525296">
    <property type="protein sequence ID" value="KFB44933.1"/>
    <property type="molecule type" value="Genomic_DNA"/>
</dbReference>
<dbReference type="EnsemblMetazoa" id="ASIC012872-RA">
    <property type="protein sequence ID" value="ASIC012872-PA"/>
    <property type="gene ID" value="ASIC012872"/>
</dbReference>
<dbReference type="SUPFAM" id="SSF63712">
    <property type="entry name" value="Nicotinic receptor ligand binding domain-like"/>
    <property type="match status" value="1"/>
</dbReference>
<evidence type="ECO:0000256" key="3">
    <source>
        <dbReference type="ARBA" id="ARBA00022989"/>
    </source>
</evidence>
<comment type="subcellular location">
    <subcellularLocation>
        <location evidence="1">Membrane</location>
    </subcellularLocation>
</comment>
<evidence type="ECO:0000256" key="4">
    <source>
        <dbReference type="ARBA" id="ARBA00023136"/>
    </source>
</evidence>
<dbReference type="InterPro" id="IPR006201">
    <property type="entry name" value="Neur_channel"/>
</dbReference>
<dbReference type="SUPFAM" id="SSF90112">
    <property type="entry name" value="Neurotransmitter-gated ion-channel transmembrane pore"/>
    <property type="match status" value="1"/>
</dbReference>
<dbReference type="VEuPathDB" id="VectorBase:ASIC012872"/>
<dbReference type="InterPro" id="IPR006202">
    <property type="entry name" value="Neur_chan_lig-bd"/>
</dbReference>
<reference evidence="8" key="2">
    <citation type="submission" date="2020-05" db="UniProtKB">
        <authorList>
            <consortium name="EnsemblMetazoa"/>
        </authorList>
    </citation>
    <scope>IDENTIFICATION</scope>
</reference>
<dbReference type="CDD" id="cd18989">
    <property type="entry name" value="LGIC_ECD_cation"/>
    <property type="match status" value="1"/>
</dbReference>
<feature type="transmembrane region" description="Helical" evidence="5">
    <location>
        <begin position="286"/>
        <end position="305"/>
    </location>
</feature>
<evidence type="ECO:0000256" key="1">
    <source>
        <dbReference type="ARBA" id="ARBA00004370"/>
    </source>
</evidence>
<dbReference type="Gene3D" id="2.70.170.10">
    <property type="entry name" value="Neurotransmitter-gated ion-channel ligand-binding domain"/>
    <property type="match status" value="1"/>
</dbReference>
<dbReference type="Proteomes" id="UP000030765">
    <property type="component" value="Unassembled WGS sequence"/>
</dbReference>
<dbReference type="GO" id="GO:0016020">
    <property type="term" value="C:membrane"/>
    <property type="evidence" value="ECO:0007669"/>
    <property type="project" value="UniProtKB-SubCell"/>
</dbReference>
<evidence type="ECO:0000313" key="7">
    <source>
        <dbReference type="EMBL" id="KFB44933.1"/>
    </source>
</evidence>
<feature type="transmembrane region" description="Helical" evidence="5">
    <location>
        <begin position="317"/>
        <end position="338"/>
    </location>
</feature>
<gene>
    <name evidence="7" type="ORF">ZHAS_00012872</name>
</gene>
<feature type="transmembrane region" description="Helical" evidence="5">
    <location>
        <begin position="256"/>
        <end position="279"/>
    </location>
</feature>
<keyword evidence="7" id="KW-0675">Receptor</keyword>